<feature type="region of interest" description="Disordered" evidence="1">
    <location>
        <begin position="1"/>
        <end position="20"/>
    </location>
</feature>
<dbReference type="PANTHER" id="PTHR10773:SF19">
    <property type="match status" value="1"/>
</dbReference>
<dbReference type="RefSeq" id="XP_024870801.1">
    <property type="nucleotide sequence ID" value="XM_025015033.1"/>
</dbReference>
<feature type="compositionally biased region" description="Polar residues" evidence="1">
    <location>
        <begin position="87"/>
        <end position="107"/>
    </location>
</feature>
<evidence type="ECO:0000256" key="1">
    <source>
        <dbReference type="SAM" id="MobiDB-lite"/>
    </source>
</evidence>
<evidence type="ECO:0000313" key="3">
    <source>
        <dbReference type="RefSeq" id="XP_024870801.1"/>
    </source>
</evidence>
<sequence length="303" mass="34911">MVDVGREKRRRSTVDGRQQETQNSAVFYKCAANNMVSTGDLNNVQTNAWHVVYETWLRDAATGDVTLTLKSEAELAETCLLIGNTTTLQSAGMPQDPPSNKDSTESSIKLKPSKEHEESMKRTKQPENWKVNMKKNARLKGEEYIGVGGKRVPAKKMGHPCVCRMRCADKIDEKEREDVHKAFWRTCMWQQRKQHIAMCVKESPKQRTRLRNIQLERSPSRYRHVTFTLSLLSKDNVITVCKPMFLSTFAVSDKFVRHVMKKKRMSADGRIGPDQRGRHTRRKLRRASARTYWIVPDRETDGS</sequence>
<feature type="region of interest" description="Disordered" evidence="1">
    <location>
        <begin position="87"/>
        <end position="126"/>
    </location>
</feature>
<protein>
    <submittedName>
        <fullName evidence="3 4">Uncharacterized protein LOC112453961</fullName>
    </submittedName>
</protein>
<dbReference type="PANTHER" id="PTHR10773">
    <property type="entry name" value="DNA-DIRECTED RNA POLYMERASES I, II, AND III SUBUNIT RPABC2"/>
    <property type="match status" value="1"/>
</dbReference>
<gene>
    <name evidence="3 4" type="primary">LOC112453961</name>
</gene>
<dbReference type="AlphaFoldDB" id="A0A6J1PNA1"/>
<evidence type="ECO:0000313" key="4">
    <source>
        <dbReference type="RefSeq" id="XP_024870802.1"/>
    </source>
</evidence>
<dbReference type="RefSeq" id="XP_024870802.1">
    <property type="nucleotide sequence ID" value="XM_025015034.1"/>
</dbReference>
<feature type="compositionally biased region" description="Basic and acidic residues" evidence="1">
    <location>
        <begin position="112"/>
        <end position="126"/>
    </location>
</feature>
<name>A0A6J1PNA1_9HYME</name>
<dbReference type="Proteomes" id="UP000504618">
    <property type="component" value="Unplaced"/>
</dbReference>
<proteinExistence type="predicted"/>
<organism evidence="2 3">
    <name type="scientific">Temnothorax curvispinosus</name>
    <dbReference type="NCBI Taxonomy" id="300111"/>
    <lineage>
        <taxon>Eukaryota</taxon>
        <taxon>Metazoa</taxon>
        <taxon>Ecdysozoa</taxon>
        <taxon>Arthropoda</taxon>
        <taxon>Hexapoda</taxon>
        <taxon>Insecta</taxon>
        <taxon>Pterygota</taxon>
        <taxon>Neoptera</taxon>
        <taxon>Endopterygota</taxon>
        <taxon>Hymenoptera</taxon>
        <taxon>Apocrita</taxon>
        <taxon>Aculeata</taxon>
        <taxon>Formicoidea</taxon>
        <taxon>Formicidae</taxon>
        <taxon>Myrmicinae</taxon>
        <taxon>Temnothorax</taxon>
    </lineage>
</organism>
<dbReference type="OrthoDB" id="434783at2759"/>
<evidence type="ECO:0000313" key="2">
    <source>
        <dbReference type="Proteomes" id="UP000504618"/>
    </source>
</evidence>
<dbReference type="GeneID" id="112453961"/>
<keyword evidence="2" id="KW-1185">Reference proteome</keyword>
<reference evidence="3 4" key="1">
    <citation type="submission" date="2025-04" db="UniProtKB">
        <authorList>
            <consortium name="RefSeq"/>
        </authorList>
    </citation>
    <scope>IDENTIFICATION</scope>
    <source>
        <tissue evidence="3 4">Whole body</tissue>
    </source>
</reference>
<feature type="compositionally biased region" description="Basic and acidic residues" evidence="1">
    <location>
        <begin position="1"/>
        <end position="18"/>
    </location>
</feature>
<accession>A0A6J1PNA1</accession>